<comment type="catalytic activity">
    <reaction evidence="7 9">
        <text>N-(5-phospho-beta-D-ribosyl)anthranilate + diphosphate = 5-phospho-alpha-D-ribose 1-diphosphate + anthranilate</text>
        <dbReference type="Rhea" id="RHEA:11768"/>
        <dbReference type="ChEBI" id="CHEBI:16567"/>
        <dbReference type="ChEBI" id="CHEBI:18277"/>
        <dbReference type="ChEBI" id="CHEBI:33019"/>
        <dbReference type="ChEBI" id="CHEBI:58017"/>
        <dbReference type="EC" id="2.4.2.18"/>
    </reaction>
</comment>
<name>A0A1G9J5S9_9FIRM</name>
<feature type="binding site" evidence="9">
    <location>
        <position position="224"/>
    </location>
    <ligand>
        <name>Mg(2+)</name>
        <dbReference type="ChEBI" id="CHEBI:18420"/>
        <label>2</label>
    </ligand>
</feature>
<dbReference type="GO" id="GO:0000162">
    <property type="term" value="P:L-tryptophan biosynthetic process"/>
    <property type="evidence" value="ECO:0007669"/>
    <property type="project" value="UniProtKB-UniRule"/>
</dbReference>
<dbReference type="AlphaFoldDB" id="A0A1G9J5S9"/>
<sequence length="345" mass="36951">MFNDCFRKVLQGENLTTEEMEAAMNSIMEGEVNSSALAGFLTALKIKGESIAEITGASRVMRDKALNVEYEGEVIDTCGTGGDGSNTFNISTTVTFVLAAAGLTVAKHGNRSVSSRSGSADVLEEMGVNLKLGPDQINKCLDEVNLGFLFAPSYHKAMKHAIEARKGLGIRTIFNILGPLTNPAEAEYQLLGVYDPELIEPMARTLGNLGVKRAMVVHGAAGLDELSLAGKNKVSFLHEDGSIENYTIEPEEAGLERHEVQSLKGGDPRQNKEIICSLLAGEERGAKLQVVLLNAAAALMVAGKVDNLVEGTEMADSLIESGRAENALQEFIEFTNKFDKVEAVS</sequence>
<evidence type="ECO:0000259" key="10">
    <source>
        <dbReference type="Pfam" id="PF00591"/>
    </source>
</evidence>
<dbReference type="EC" id="2.4.2.18" evidence="9"/>
<feature type="binding site" evidence="9">
    <location>
        <position position="91"/>
    </location>
    <ligand>
        <name>Mg(2+)</name>
        <dbReference type="ChEBI" id="CHEBI:18420"/>
        <label>1</label>
    </ligand>
</feature>
<dbReference type="Pfam" id="PF00591">
    <property type="entry name" value="Glycos_transf_3"/>
    <property type="match status" value="1"/>
</dbReference>
<evidence type="ECO:0000256" key="2">
    <source>
        <dbReference type="ARBA" id="ARBA00022605"/>
    </source>
</evidence>
<dbReference type="SUPFAM" id="SSF52418">
    <property type="entry name" value="Nucleoside phosphorylase/phosphoribosyltransferase catalytic domain"/>
    <property type="match status" value="1"/>
</dbReference>
<organism evidence="12 13">
    <name type="scientific">Halarsenatibacter silvermanii</name>
    <dbReference type="NCBI Taxonomy" id="321763"/>
    <lineage>
        <taxon>Bacteria</taxon>
        <taxon>Bacillati</taxon>
        <taxon>Bacillota</taxon>
        <taxon>Clostridia</taxon>
        <taxon>Halanaerobiales</taxon>
        <taxon>Halarsenatibacteraceae</taxon>
        <taxon>Halarsenatibacter</taxon>
    </lineage>
</organism>
<dbReference type="Proteomes" id="UP000199476">
    <property type="component" value="Unassembled WGS sequence"/>
</dbReference>
<keyword evidence="2 9" id="KW-0028">Amino-acid biosynthesis</keyword>
<evidence type="ECO:0000259" key="11">
    <source>
        <dbReference type="Pfam" id="PF02885"/>
    </source>
</evidence>
<feature type="binding site" evidence="9">
    <location>
        <position position="225"/>
    </location>
    <ligand>
        <name>Mg(2+)</name>
        <dbReference type="ChEBI" id="CHEBI:18420"/>
        <label>1</label>
    </ligand>
</feature>
<comment type="caution">
    <text evidence="9">Lacks conserved residue(s) required for the propagation of feature annotation.</text>
</comment>
<keyword evidence="13" id="KW-1185">Reference proteome</keyword>
<comment type="pathway">
    <text evidence="1 9">Amino-acid biosynthesis; L-tryptophan biosynthesis; L-tryptophan from chorismate: step 2/5.</text>
</comment>
<evidence type="ECO:0000256" key="3">
    <source>
        <dbReference type="ARBA" id="ARBA00022676"/>
    </source>
</evidence>
<comment type="subunit">
    <text evidence="9">Homodimer.</text>
</comment>
<feature type="binding site" evidence="9">
    <location>
        <position position="87"/>
    </location>
    <ligand>
        <name>5-phospho-alpha-D-ribose 1-diphosphate</name>
        <dbReference type="ChEBI" id="CHEBI:58017"/>
    </ligand>
</feature>
<dbReference type="Pfam" id="PF02885">
    <property type="entry name" value="Glycos_trans_3N"/>
    <property type="match status" value="1"/>
</dbReference>
<evidence type="ECO:0000256" key="5">
    <source>
        <dbReference type="ARBA" id="ARBA00022822"/>
    </source>
</evidence>
<dbReference type="STRING" id="321763.SAMN04488692_103143"/>
<protein>
    <recommendedName>
        <fullName evidence="9">Anthranilate phosphoribosyltransferase</fullName>
        <ecNumber evidence="9">2.4.2.18</ecNumber>
    </recommendedName>
</protein>
<dbReference type="GO" id="GO:0004048">
    <property type="term" value="F:anthranilate phosphoribosyltransferase activity"/>
    <property type="evidence" value="ECO:0007669"/>
    <property type="project" value="UniProtKB-UniRule"/>
</dbReference>
<evidence type="ECO:0000256" key="7">
    <source>
        <dbReference type="ARBA" id="ARBA00052328"/>
    </source>
</evidence>
<comment type="cofactor">
    <cofactor evidence="9">
        <name>Mg(2+)</name>
        <dbReference type="ChEBI" id="CHEBI:18420"/>
    </cofactor>
    <text evidence="9">Binds 2 magnesium ions per monomer.</text>
</comment>
<evidence type="ECO:0000256" key="1">
    <source>
        <dbReference type="ARBA" id="ARBA00004907"/>
    </source>
</evidence>
<dbReference type="InterPro" id="IPR005940">
    <property type="entry name" value="Anthranilate_Pribosyl_Tfrase"/>
</dbReference>
<dbReference type="InterPro" id="IPR035902">
    <property type="entry name" value="Nuc_phospho_transferase"/>
</dbReference>
<feature type="binding site" evidence="9">
    <location>
        <begin position="82"/>
        <end position="83"/>
    </location>
    <ligand>
        <name>5-phospho-alpha-D-ribose 1-diphosphate</name>
        <dbReference type="ChEBI" id="CHEBI:58017"/>
    </ligand>
</feature>
<keyword evidence="5 9" id="KW-0822">Tryptophan biosynthesis</keyword>
<feature type="binding site" evidence="9">
    <location>
        <position position="110"/>
    </location>
    <ligand>
        <name>anthranilate</name>
        <dbReference type="ChEBI" id="CHEBI:16567"/>
        <label>1</label>
    </ligand>
</feature>
<dbReference type="OrthoDB" id="9806430at2"/>
<feature type="binding site" evidence="9">
    <location>
        <position position="79"/>
    </location>
    <ligand>
        <name>anthranilate</name>
        <dbReference type="ChEBI" id="CHEBI:16567"/>
        <label>1</label>
    </ligand>
</feature>
<evidence type="ECO:0000256" key="9">
    <source>
        <dbReference type="HAMAP-Rule" id="MF_00211"/>
    </source>
</evidence>
<evidence type="ECO:0000256" key="6">
    <source>
        <dbReference type="ARBA" id="ARBA00023141"/>
    </source>
</evidence>
<dbReference type="GO" id="GO:0000287">
    <property type="term" value="F:magnesium ion binding"/>
    <property type="evidence" value="ECO:0007669"/>
    <property type="project" value="UniProtKB-UniRule"/>
</dbReference>
<dbReference type="GO" id="GO:0005829">
    <property type="term" value="C:cytosol"/>
    <property type="evidence" value="ECO:0007669"/>
    <property type="project" value="TreeGrafter"/>
</dbReference>
<keyword evidence="9" id="KW-0460">Magnesium</keyword>
<dbReference type="HAMAP" id="MF_00211">
    <property type="entry name" value="TrpD"/>
    <property type="match status" value="1"/>
</dbReference>
<dbReference type="InterPro" id="IPR000312">
    <property type="entry name" value="Glycosyl_Trfase_fam3"/>
</dbReference>
<dbReference type="Gene3D" id="3.40.1030.10">
    <property type="entry name" value="Nucleoside phosphorylase/phosphoribosyltransferase catalytic domain"/>
    <property type="match status" value="1"/>
</dbReference>
<comment type="similarity">
    <text evidence="8">In the C-terminal section; belongs to the anthranilate phosphoribosyltransferase family.</text>
</comment>
<evidence type="ECO:0000313" key="13">
    <source>
        <dbReference type="Proteomes" id="UP000199476"/>
    </source>
</evidence>
<dbReference type="PANTHER" id="PTHR43285">
    <property type="entry name" value="ANTHRANILATE PHOSPHORIBOSYLTRANSFERASE"/>
    <property type="match status" value="1"/>
</dbReference>
<dbReference type="InterPro" id="IPR036320">
    <property type="entry name" value="Glycosyl_Trfase_fam3_N_dom_sf"/>
</dbReference>
<gene>
    <name evidence="9" type="primary">trpD</name>
    <name evidence="12" type="ORF">SAMN04488692_103143</name>
</gene>
<comment type="function">
    <text evidence="9">Catalyzes the transfer of the phosphoribosyl group of 5-phosphorylribose-1-pyrophosphate (PRPP) to anthranilate to yield N-(5'-phosphoribosyl)-anthranilate (PRA).</text>
</comment>
<dbReference type="NCBIfam" id="TIGR01245">
    <property type="entry name" value="trpD"/>
    <property type="match status" value="1"/>
</dbReference>
<keyword evidence="3 9" id="KW-0328">Glycosyltransferase</keyword>
<feature type="binding site" evidence="9">
    <location>
        <position position="165"/>
    </location>
    <ligand>
        <name>anthranilate</name>
        <dbReference type="ChEBI" id="CHEBI:16567"/>
        <label>2</label>
    </ligand>
</feature>
<dbReference type="FunFam" id="3.40.1030.10:FF:000002">
    <property type="entry name" value="Anthranilate phosphoribosyltransferase"/>
    <property type="match status" value="1"/>
</dbReference>
<dbReference type="SUPFAM" id="SSF47648">
    <property type="entry name" value="Nucleoside phosphorylase/phosphoribosyltransferase N-terminal domain"/>
    <property type="match status" value="1"/>
</dbReference>
<comment type="similarity">
    <text evidence="9">Belongs to the anthranilate phosphoribosyltransferase family.</text>
</comment>
<proteinExistence type="inferred from homology"/>
<keyword evidence="9" id="KW-0479">Metal-binding</keyword>
<dbReference type="InterPro" id="IPR017459">
    <property type="entry name" value="Glycosyl_Trfase_fam3_N_dom"/>
</dbReference>
<keyword evidence="4 9" id="KW-0808">Transferase</keyword>
<reference evidence="12 13" key="1">
    <citation type="submission" date="2016-10" db="EMBL/GenBank/DDBJ databases">
        <authorList>
            <person name="de Groot N.N."/>
        </authorList>
    </citation>
    <scope>NUCLEOTIDE SEQUENCE [LARGE SCALE GENOMIC DNA]</scope>
    <source>
        <strain evidence="12 13">SLAS-1</strain>
    </source>
</reference>
<feature type="binding site" evidence="9">
    <location>
        <position position="79"/>
    </location>
    <ligand>
        <name>5-phospho-alpha-D-ribose 1-diphosphate</name>
        <dbReference type="ChEBI" id="CHEBI:58017"/>
    </ligand>
</feature>
<feature type="binding site" evidence="9">
    <location>
        <position position="119"/>
    </location>
    <ligand>
        <name>5-phospho-alpha-D-ribose 1-diphosphate</name>
        <dbReference type="ChEBI" id="CHEBI:58017"/>
    </ligand>
</feature>
<evidence type="ECO:0000256" key="4">
    <source>
        <dbReference type="ARBA" id="ARBA00022679"/>
    </source>
</evidence>
<keyword evidence="6 9" id="KW-0057">Aromatic amino acid biosynthesis</keyword>
<dbReference type="EMBL" id="FNGO01000003">
    <property type="protein sequence ID" value="SDL32721.1"/>
    <property type="molecule type" value="Genomic_DNA"/>
</dbReference>
<feature type="domain" description="Glycosyl transferase family 3" evidence="10">
    <location>
        <begin position="72"/>
        <end position="324"/>
    </location>
</feature>
<feature type="binding site" evidence="9">
    <location>
        <begin position="107"/>
        <end position="115"/>
    </location>
    <ligand>
        <name>5-phospho-alpha-D-ribose 1-diphosphate</name>
        <dbReference type="ChEBI" id="CHEBI:58017"/>
    </ligand>
</feature>
<dbReference type="Gene3D" id="1.20.970.10">
    <property type="entry name" value="Transferase, Pyrimidine Nucleoside Phosphorylase, Chain C"/>
    <property type="match status" value="1"/>
</dbReference>
<evidence type="ECO:0000313" key="12">
    <source>
        <dbReference type="EMBL" id="SDL32721.1"/>
    </source>
</evidence>
<feature type="binding site" evidence="9">
    <location>
        <begin position="89"/>
        <end position="92"/>
    </location>
    <ligand>
        <name>5-phospho-alpha-D-ribose 1-diphosphate</name>
        <dbReference type="ChEBI" id="CHEBI:58017"/>
    </ligand>
</feature>
<dbReference type="UniPathway" id="UPA00035">
    <property type="reaction ID" value="UER00041"/>
</dbReference>
<dbReference type="RefSeq" id="WP_089758351.1">
    <property type="nucleotide sequence ID" value="NZ_FNGO01000003.1"/>
</dbReference>
<feature type="binding site" evidence="9">
    <location>
        <position position="225"/>
    </location>
    <ligand>
        <name>Mg(2+)</name>
        <dbReference type="ChEBI" id="CHEBI:18420"/>
        <label>2</label>
    </ligand>
</feature>
<feature type="domain" description="Glycosyl transferase family 3 N-terminal" evidence="11">
    <location>
        <begin position="4"/>
        <end position="65"/>
    </location>
</feature>
<dbReference type="PANTHER" id="PTHR43285:SF2">
    <property type="entry name" value="ANTHRANILATE PHOSPHORIBOSYLTRANSFERASE"/>
    <property type="match status" value="1"/>
</dbReference>
<accession>A0A1G9J5S9</accession>
<evidence type="ECO:0000256" key="8">
    <source>
        <dbReference type="ARBA" id="ARBA00061188"/>
    </source>
</evidence>